<reference evidence="2" key="1">
    <citation type="submission" date="2017-05" db="EMBL/GenBank/DDBJ databases">
        <authorList>
            <person name="Rodrigo-Torres L."/>
            <person name="Arahal R. D."/>
            <person name="Lucena T."/>
        </authorList>
    </citation>
    <scope>NUCLEOTIDE SEQUENCE [LARGE SCALE GENOMIC DNA]</scope>
    <source>
        <strain evidence="2">CECT 8621</strain>
    </source>
</reference>
<dbReference type="AlphaFoldDB" id="A0A238KWC6"/>
<name>A0A238KWC6_9RHOB</name>
<dbReference type="OrthoDB" id="7956241at2"/>
<gene>
    <name evidence="1" type="ORF">COL8621_03277</name>
</gene>
<protein>
    <recommendedName>
        <fullName evidence="3">Translocase</fullName>
    </recommendedName>
</protein>
<dbReference type="RefSeq" id="WP_141137904.1">
    <property type="nucleotide sequence ID" value="NZ_FXYE01000002.1"/>
</dbReference>
<keyword evidence="2" id="KW-1185">Reference proteome</keyword>
<evidence type="ECO:0008006" key="3">
    <source>
        <dbReference type="Google" id="ProtNLM"/>
    </source>
</evidence>
<evidence type="ECO:0000313" key="2">
    <source>
        <dbReference type="Proteomes" id="UP000202922"/>
    </source>
</evidence>
<dbReference type="EMBL" id="FXYE01000002">
    <property type="protein sequence ID" value="SMX46891.1"/>
    <property type="molecule type" value="Genomic_DNA"/>
</dbReference>
<organism evidence="1 2">
    <name type="scientific">Actibacterium lipolyticum</name>
    <dbReference type="NCBI Taxonomy" id="1524263"/>
    <lineage>
        <taxon>Bacteria</taxon>
        <taxon>Pseudomonadati</taxon>
        <taxon>Pseudomonadota</taxon>
        <taxon>Alphaproteobacteria</taxon>
        <taxon>Rhodobacterales</taxon>
        <taxon>Roseobacteraceae</taxon>
        <taxon>Actibacterium</taxon>
    </lineage>
</organism>
<sequence length="352" mass="37379">MKLDRRYLIAGTTLFLAAGSGHIVQNADRWLGEDAGVVVQPESSQADFDSFDVENVVPLAGVADEIGEASAAIPTGGISLPGVPDVAFRAPVLSTSTAGLGPRMKSVEQNYKPMKHVGDNLNQYGLPCDTDVIAEPTEAAMVRVTLFAACRPDQRVEVVHNKLRFSVSTSNTGGMTTLIPALEKTANFALKFPDGEVLTVAADVPDADDFQRVAVQWRDKNEMHIHAYEFGAGFNDDGHVWAGSPRSPAFGAGGKGGFLTTLGDPEMRAPLMAEVYSFPRGESRNTGVVRVSVEAEVTKANCGRTIAAETIQPGVGGKPQAAELTISVPACDATGEFLVLKNILRDLKIARN</sequence>
<dbReference type="Proteomes" id="UP000202922">
    <property type="component" value="Unassembled WGS sequence"/>
</dbReference>
<evidence type="ECO:0000313" key="1">
    <source>
        <dbReference type="EMBL" id="SMX46891.1"/>
    </source>
</evidence>
<proteinExistence type="predicted"/>
<accession>A0A238KWC6</accession>